<comment type="cofactor">
    <cofactor evidence="14">
        <name>Mg(2+)</name>
        <dbReference type="ChEBI" id="CHEBI:18420"/>
    </cofactor>
    <cofactor evidence="14">
        <name>Mn(2+)</name>
        <dbReference type="ChEBI" id="CHEBI:29035"/>
    </cofactor>
    <text evidence="14">Binds 1 Mg(2+) or Mn(2+) ion per subunit.</text>
</comment>
<dbReference type="InterPro" id="IPR004429">
    <property type="entry name" value="Isopropylmalate_DH"/>
</dbReference>
<dbReference type="GO" id="GO:0051287">
    <property type="term" value="F:NAD binding"/>
    <property type="evidence" value="ECO:0007669"/>
    <property type="project" value="InterPro"/>
</dbReference>
<evidence type="ECO:0000256" key="3">
    <source>
        <dbReference type="ARBA" id="ARBA00011738"/>
    </source>
</evidence>
<evidence type="ECO:0000256" key="11">
    <source>
        <dbReference type="ARBA" id="ARBA00023211"/>
    </source>
</evidence>
<comment type="catalytic activity">
    <reaction evidence="14">
        <text>(2R,3S)-3-isopropylmalate + NAD(+) = 4-methyl-2-oxopentanoate + CO2 + NADH</text>
        <dbReference type="Rhea" id="RHEA:32271"/>
        <dbReference type="ChEBI" id="CHEBI:16526"/>
        <dbReference type="ChEBI" id="CHEBI:17865"/>
        <dbReference type="ChEBI" id="CHEBI:35121"/>
        <dbReference type="ChEBI" id="CHEBI:57540"/>
        <dbReference type="ChEBI" id="CHEBI:57945"/>
        <dbReference type="EC" id="1.1.1.85"/>
    </reaction>
</comment>
<evidence type="ECO:0000256" key="12">
    <source>
        <dbReference type="ARBA" id="ARBA00023304"/>
    </source>
</evidence>
<comment type="subunit">
    <text evidence="3 14">Homodimer.</text>
</comment>
<dbReference type="RefSeq" id="XP_024689650.1">
    <property type="nucleotide sequence ID" value="XM_024835444.1"/>
</dbReference>
<dbReference type="InterPro" id="IPR024084">
    <property type="entry name" value="IsoPropMal-DH-like_dom"/>
</dbReference>
<keyword evidence="6" id="KW-0028">Amino-acid biosynthesis</keyword>
<evidence type="ECO:0000256" key="9">
    <source>
        <dbReference type="ARBA" id="ARBA00023002"/>
    </source>
</evidence>
<evidence type="ECO:0000256" key="7">
    <source>
        <dbReference type="ARBA" id="ARBA00022723"/>
    </source>
</evidence>
<dbReference type="GO" id="GO:0000287">
    <property type="term" value="F:magnesium ion binding"/>
    <property type="evidence" value="ECO:0007669"/>
    <property type="project" value="InterPro"/>
</dbReference>
<dbReference type="Proteomes" id="UP000234254">
    <property type="component" value="Unassembled WGS sequence"/>
</dbReference>
<evidence type="ECO:0000256" key="10">
    <source>
        <dbReference type="ARBA" id="ARBA00023027"/>
    </source>
</evidence>
<evidence type="ECO:0000256" key="4">
    <source>
        <dbReference type="ARBA" id="ARBA00013101"/>
    </source>
</evidence>
<dbReference type="OrthoDB" id="419183at2759"/>
<dbReference type="NCBIfam" id="TIGR00169">
    <property type="entry name" value="leuB"/>
    <property type="match status" value="1"/>
</dbReference>
<dbReference type="Pfam" id="PF00180">
    <property type="entry name" value="Iso_dh"/>
    <property type="match status" value="1"/>
</dbReference>
<sequence>MTDLKKTYKILVLPGDGIGPEVMTEATKVLSTFNSPTLAFDLQEELIGGASIDTHGQSVTQAVKDASISSDAVLFAAVGGPKWDHIRRGLDGPEGGLLQVRKAMDIYANLRPCSVDSPSRSIAREYSPFRQDIIEGVDFVVVRENCGGAYFGRKVEQEDYAMDEWGYSTAEIQRIARLSAELALRHDPPWPVISLDKANVLASSRLWRRVVEETIKKEYPQVKLLHQLADSASLILATNPRALNGVILADNTFGDMISDQAGSLVGTLGVLPSASLDGLPQAGEEGKVRGLYEPTHGSAPTIANRNIANPTAMILCVALMFRYSFNMEKEARQIEEAVRAVLDAGIRTSDLGGNSGTKEFGDAVVAALRGDVSGKAASAASN</sequence>
<keyword evidence="8" id="KW-0460">Magnesium</keyword>
<evidence type="ECO:0000259" key="15">
    <source>
        <dbReference type="SMART" id="SM01329"/>
    </source>
</evidence>
<comment type="similarity">
    <text evidence="2 13">Belongs to the isocitrate and isopropylmalate dehydrogenases family.</text>
</comment>
<keyword evidence="7 14" id="KW-0479">Metal-binding</keyword>
<dbReference type="EMBL" id="MSFM01000012">
    <property type="protein sequence ID" value="PKY01056.1"/>
    <property type="molecule type" value="Genomic_DNA"/>
</dbReference>
<evidence type="ECO:0000256" key="14">
    <source>
        <dbReference type="RuleBase" id="RU004445"/>
    </source>
</evidence>
<keyword evidence="12 14" id="KW-0100">Branched-chain amino acid biosynthesis</keyword>
<dbReference type="InterPro" id="IPR019818">
    <property type="entry name" value="IsoCit/isopropylmalate_DH_CS"/>
</dbReference>
<dbReference type="Gene3D" id="3.40.718.10">
    <property type="entry name" value="Isopropylmalate Dehydrogenase"/>
    <property type="match status" value="1"/>
</dbReference>
<dbReference type="EC" id="1.1.1.85" evidence="4 14"/>
<comment type="caution">
    <text evidence="16">The sequence shown here is derived from an EMBL/GenBank/DDBJ whole genome shotgun (WGS) entry which is preliminary data.</text>
</comment>
<evidence type="ECO:0000313" key="16">
    <source>
        <dbReference type="EMBL" id="PKY01056.1"/>
    </source>
</evidence>
<feature type="domain" description="Isopropylmalate dehydrogenase-like" evidence="15">
    <location>
        <begin position="9"/>
        <end position="364"/>
    </location>
</feature>
<gene>
    <name evidence="16" type="ORF">P168DRAFT_274656</name>
</gene>
<evidence type="ECO:0000313" key="17">
    <source>
        <dbReference type="Proteomes" id="UP000234254"/>
    </source>
</evidence>
<dbReference type="FunFam" id="3.40.718.10:FF:000006">
    <property type="entry name" value="3-isopropylmalate dehydrogenase"/>
    <property type="match status" value="1"/>
</dbReference>
<dbReference type="PANTHER" id="PTHR42979">
    <property type="entry name" value="3-ISOPROPYLMALATE DEHYDROGENASE"/>
    <property type="match status" value="1"/>
</dbReference>
<name>A0A2I1CTU7_ASPC2</name>
<dbReference type="GO" id="GO:0005829">
    <property type="term" value="C:cytosol"/>
    <property type="evidence" value="ECO:0007669"/>
    <property type="project" value="TreeGrafter"/>
</dbReference>
<keyword evidence="10 14" id="KW-0520">NAD</keyword>
<accession>A0A2I1CTU7</accession>
<evidence type="ECO:0000256" key="2">
    <source>
        <dbReference type="ARBA" id="ARBA00007769"/>
    </source>
</evidence>
<reference evidence="16" key="1">
    <citation type="submission" date="2016-12" db="EMBL/GenBank/DDBJ databases">
        <title>The genomes of Aspergillus section Nigri reveals drivers in fungal speciation.</title>
        <authorList>
            <consortium name="DOE Joint Genome Institute"/>
            <person name="Vesth T.C."/>
            <person name="Nybo J."/>
            <person name="Theobald S."/>
            <person name="Brandl J."/>
            <person name="Frisvad J.C."/>
            <person name="Nielsen K.F."/>
            <person name="Lyhne E.K."/>
            <person name="Kogle M.E."/>
            <person name="Kuo A."/>
            <person name="Riley R."/>
            <person name="Clum A."/>
            <person name="Nolan M."/>
            <person name="Lipzen A."/>
            <person name="Salamov A."/>
            <person name="Henrissat B."/>
            <person name="Wiebenga A."/>
            <person name="De vries R.P."/>
            <person name="Grigoriev I.V."/>
            <person name="Mortensen U.H."/>
            <person name="Andersen M.R."/>
            <person name="Baker S.E."/>
        </authorList>
    </citation>
    <scope>NUCLEOTIDE SEQUENCE</scope>
    <source>
        <strain evidence="16">IBT 28561</strain>
    </source>
</reference>
<keyword evidence="9 13" id="KW-0560">Oxidoreductase</keyword>
<evidence type="ECO:0000256" key="8">
    <source>
        <dbReference type="ARBA" id="ARBA00022842"/>
    </source>
</evidence>
<dbReference type="UniPathway" id="UPA00048">
    <property type="reaction ID" value="UER00072"/>
</dbReference>
<comment type="function">
    <text evidence="14">Catalyzes the oxidation of 3-carboxy-2-hydroxy-4-methylpentanoate (3-isopropylmalate) to 3-carboxy-4-methyl-2-oxopentanoate. The product decarboxylates to 4-methyl-2 oxopentanoate.</text>
</comment>
<proteinExistence type="inferred from homology"/>
<evidence type="ECO:0000256" key="1">
    <source>
        <dbReference type="ARBA" id="ARBA00001936"/>
    </source>
</evidence>
<evidence type="ECO:0000256" key="6">
    <source>
        <dbReference type="ARBA" id="ARBA00022605"/>
    </source>
</evidence>
<evidence type="ECO:0000256" key="13">
    <source>
        <dbReference type="RuleBase" id="RU004443"/>
    </source>
</evidence>
<dbReference type="VEuPathDB" id="FungiDB:P168DRAFT_274656"/>
<dbReference type="PROSITE" id="PS00470">
    <property type="entry name" value="IDH_IMDH"/>
    <property type="match status" value="1"/>
</dbReference>
<dbReference type="AlphaFoldDB" id="A0A2I1CTU7"/>
<dbReference type="GO" id="GO:0003862">
    <property type="term" value="F:3-isopropylmalate dehydrogenase activity"/>
    <property type="evidence" value="ECO:0007669"/>
    <property type="project" value="UniProtKB-EC"/>
</dbReference>
<protein>
    <recommendedName>
        <fullName evidence="4 14">3-isopropylmalate dehydrogenase</fullName>
        <ecNumber evidence="4 14">1.1.1.85</ecNumber>
    </recommendedName>
</protein>
<organism evidence="16 17">
    <name type="scientific">Aspergillus campestris (strain IBT 28561)</name>
    <dbReference type="NCBI Taxonomy" id="1392248"/>
    <lineage>
        <taxon>Eukaryota</taxon>
        <taxon>Fungi</taxon>
        <taxon>Dikarya</taxon>
        <taxon>Ascomycota</taxon>
        <taxon>Pezizomycotina</taxon>
        <taxon>Eurotiomycetes</taxon>
        <taxon>Eurotiomycetidae</taxon>
        <taxon>Eurotiales</taxon>
        <taxon>Aspergillaceae</taxon>
        <taxon>Aspergillus</taxon>
        <taxon>Aspergillus subgen. Circumdati</taxon>
    </lineage>
</organism>
<dbReference type="GO" id="GO:0009098">
    <property type="term" value="P:L-leucine biosynthetic process"/>
    <property type="evidence" value="ECO:0007669"/>
    <property type="project" value="UniProtKB-UniPathway"/>
</dbReference>
<dbReference type="GeneID" id="36542968"/>
<comment type="cofactor">
    <cofactor evidence="1">
        <name>Mn(2+)</name>
        <dbReference type="ChEBI" id="CHEBI:29035"/>
    </cofactor>
</comment>
<evidence type="ECO:0000256" key="5">
    <source>
        <dbReference type="ARBA" id="ARBA00022430"/>
    </source>
</evidence>
<comment type="pathway">
    <text evidence="14">Amino-acid biosynthesis; L-leucine biosynthesis; L-leucine from 3-methyl-2-oxobutanoate: step 3/4.</text>
</comment>
<keyword evidence="5 14" id="KW-0432">Leucine biosynthesis</keyword>
<dbReference type="SMART" id="SM01329">
    <property type="entry name" value="Iso_dh"/>
    <property type="match status" value="1"/>
</dbReference>
<dbReference type="SUPFAM" id="SSF53659">
    <property type="entry name" value="Isocitrate/Isopropylmalate dehydrogenase-like"/>
    <property type="match status" value="1"/>
</dbReference>
<dbReference type="PANTHER" id="PTHR42979:SF4">
    <property type="entry name" value="3-ISOPROPYLMALATE DEHYDROGENASE"/>
    <property type="match status" value="1"/>
</dbReference>
<keyword evidence="11" id="KW-0464">Manganese</keyword>
<keyword evidence="17" id="KW-1185">Reference proteome</keyword>